<organism evidence="3 4">
    <name type="scientific">Candidatus Eisenbergiella merdavium</name>
    <dbReference type="NCBI Taxonomy" id="2838551"/>
    <lineage>
        <taxon>Bacteria</taxon>
        <taxon>Bacillati</taxon>
        <taxon>Bacillota</taxon>
        <taxon>Clostridia</taxon>
        <taxon>Lachnospirales</taxon>
        <taxon>Lachnospiraceae</taxon>
        <taxon>Eisenbergiella</taxon>
    </lineage>
</organism>
<keyword evidence="3" id="KW-0482">Metalloprotease</keyword>
<dbReference type="Pfam" id="PF02517">
    <property type="entry name" value="Rce1-like"/>
    <property type="match status" value="1"/>
</dbReference>
<keyword evidence="3" id="KW-0645">Protease</keyword>
<keyword evidence="1" id="KW-0812">Transmembrane</keyword>
<keyword evidence="1" id="KW-0472">Membrane</keyword>
<evidence type="ECO:0000256" key="1">
    <source>
        <dbReference type="SAM" id="Phobius"/>
    </source>
</evidence>
<dbReference type="AlphaFoldDB" id="A0A9D2NG40"/>
<reference evidence="3" key="1">
    <citation type="journal article" date="2021" name="PeerJ">
        <title>Extensive microbial diversity within the chicken gut microbiome revealed by metagenomics and culture.</title>
        <authorList>
            <person name="Gilroy R."/>
            <person name="Ravi A."/>
            <person name="Getino M."/>
            <person name="Pursley I."/>
            <person name="Horton D.L."/>
            <person name="Alikhan N.F."/>
            <person name="Baker D."/>
            <person name="Gharbi K."/>
            <person name="Hall N."/>
            <person name="Watson M."/>
            <person name="Adriaenssens E.M."/>
            <person name="Foster-Nyarko E."/>
            <person name="Jarju S."/>
            <person name="Secka A."/>
            <person name="Antonio M."/>
            <person name="Oren A."/>
            <person name="Chaudhuri R.R."/>
            <person name="La Ragione R."/>
            <person name="Hildebrand F."/>
            <person name="Pallen M.J."/>
        </authorList>
    </citation>
    <scope>NUCLEOTIDE SEQUENCE</scope>
    <source>
        <strain evidence="3">USAMLcec2-132</strain>
    </source>
</reference>
<dbReference type="Proteomes" id="UP000823891">
    <property type="component" value="Unassembled WGS sequence"/>
</dbReference>
<keyword evidence="3" id="KW-0378">Hydrolase</keyword>
<feature type="transmembrane region" description="Helical" evidence="1">
    <location>
        <begin position="6"/>
        <end position="28"/>
    </location>
</feature>
<feature type="domain" description="CAAX prenyl protease 2/Lysostaphin resistance protein A-like" evidence="2">
    <location>
        <begin position="100"/>
        <end position="203"/>
    </location>
</feature>
<evidence type="ECO:0000313" key="3">
    <source>
        <dbReference type="EMBL" id="HJC24866.1"/>
    </source>
</evidence>
<protein>
    <submittedName>
        <fullName evidence="3">CPBP family intramembrane metalloprotease</fullName>
    </submittedName>
</protein>
<feature type="transmembrane region" description="Helical" evidence="1">
    <location>
        <begin position="193"/>
        <end position="210"/>
    </location>
</feature>
<comment type="caution">
    <text evidence="3">The sequence shown here is derived from an EMBL/GenBank/DDBJ whole genome shotgun (WGS) entry which is preliminary data.</text>
</comment>
<accession>A0A9D2NG40</accession>
<name>A0A9D2NG40_9FIRM</name>
<reference evidence="3" key="2">
    <citation type="submission" date="2021-04" db="EMBL/GenBank/DDBJ databases">
        <authorList>
            <person name="Gilroy R."/>
        </authorList>
    </citation>
    <scope>NUCLEOTIDE SEQUENCE</scope>
    <source>
        <strain evidence="3">USAMLcec2-132</strain>
    </source>
</reference>
<gene>
    <name evidence="3" type="ORF">H9761_14375</name>
</gene>
<feature type="transmembrane region" description="Helical" evidence="1">
    <location>
        <begin position="134"/>
        <end position="155"/>
    </location>
</feature>
<dbReference type="GO" id="GO:0008237">
    <property type="term" value="F:metallopeptidase activity"/>
    <property type="evidence" value="ECO:0007669"/>
    <property type="project" value="UniProtKB-KW"/>
</dbReference>
<dbReference type="EMBL" id="DWWS01000050">
    <property type="protein sequence ID" value="HJC24866.1"/>
    <property type="molecule type" value="Genomic_DNA"/>
</dbReference>
<feature type="transmembrane region" description="Helical" evidence="1">
    <location>
        <begin position="87"/>
        <end position="113"/>
    </location>
</feature>
<dbReference type="InterPro" id="IPR003675">
    <property type="entry name" value="Rce1/LyrA-like_dom"/>
</dbReference>
<dbReference type="GO" id="GO:0080120">
    <property type="term" value="P:CAAX-box protein maturation"/>
    <property type="evidence" value="ECO:0007669"/>
    <property type="project" value="UniProtKB-ARBA"/>
</dbReference>
<proteinExistence type="predicted"/>
<sequence>MQLILSSITTAIVNLILFSLIPFVWWFFRHRKETGFFKWIGLYKPKRRSGWQLLLVFAVGYYFFYNFDYTRLIPAETLASLESSEAVSANAFAGLGAAAILPALIQNFIANGVAEEILYRGFLCKRFCGRLGSLRGIVLQAVLFGLMHNALFLIAGVDVGLWYHTLMFVFTGMGALLLGLLNEKLFNGSIIPGILLHGAGNFLASMLVAFG</sequence>
<evidence type="ECO:0000313" key="4">
    <source>
        <dbReference type="Proteomes" id="UP000823891"/>
    </source>
</evidence>
<keyword evidence="1" id="KW-1133">Transmembrane helix</keyword>
<evidence type="ECO:0000259" key="2">
    <source>
        <dbReference type="Pfam" id="PF02517"/>
    </source>
</evidence>
<feature type="transmembrane region" description="Helical" evidence="1">
    <location>
        <begin position="49"/>
        <end position="67"/>
    </location>
</feature>
<feature type="transmembrane region" description="Helical" evidence="1">
    <location>
        <begin position="161"/>
        <end position="181"/>
    </location>
</feature>
<dbReference type="GO" id="GO:0004175">
    <property type="term" value="F:endopeptidase activity"/>
    <property type="evidence" value="ECO:0007669"/>
    <property type="project" value="UniProtKB-ARBA"/>
</dbReference>